<comment type="caution">
    <text evidence="5">The sequence shown here is derived from an EMBL/GenBank/DDBJ whole genome shotgun (WGS) entry which is preliminary data.</text>
</comment>
<evidence type="ECO:0000313" key="5">
    <source>
        <dbReference type="EMBL" id="KKQ94340.1"/>
    </source>
</evidence>
<dbReference type="PANTHER" id="PTHR23089">
    <property type="entry name" value="HISTIDINE TRIAD HIT PROTEIN"/>
    <property type="match status" value="1"/>
</dbReference>
<dbReference type="Pfam" id="PF01230">
    <property type="entry name" value="HIT"/>
    <property type="match status" value="1"/>
</dbReference>
<dbReference type="STRING" id="1618345.UT18_C0011G0046"/>
<dbReference type="Gene3D" id="3.30.428.10">
    <property type="entry name" value="HIT-like"/>
    <property type="match status" value="1"/>
</dbReference>
<dbReference type="SUPFAM" id="SSF54197">
    <property type="entry name" value="HIT-like"/>
    <property type="match status" value="1"/>
</dbReference>
<feature type="active site" description="Tele-AMP-histidine intermediate" evidence="1">
    <location>
        <position position="100"/>
    </location>
</feature>
<dbReference type="EMBL" id="LBVV01000011">
    <property type="protein sequence ID" value="KKQ94340.1"/>
    <property type="molecule type" value="Genomic_DNA"/>
</dbReference>
<evidence type="ECO:0000256" key="1">
    <source>
        <dbReference type="PIRSR" id="PIRSR601310-1"/>
    </source>
</evidence>
<organism evidence="5 6">
    <name type="scientific">candidate division CPR2 bacterium GW2011_GWC2_39_10</name>
    <dbReference type="NCBI Taxonomy" id="1618345"/>
    <lineage>
        <taxon>Bacteria</taxon>
        <taxon>Bacteria division CPR2</taxon>
    </lineage>
</organism>
<evidence type="ECO:0000259" key="4">
    <source>
        <dbReference type="PROSITE" id="PS51084"/>
    </source>
</evidence>
<dbReference type="Proteomes" id="UP000034207">
    <property type="component" value="Unassembled WGS sequence"/>
</dbReference>
<protein>
    <submittedName>
        <fullName evidence="5">HIT-like protein</fullName>
    </submittedName>
</protein>
<evidence type="ECO:0000256" key="3">
    <source>
        <dbReference type="PROSITE-ProRule" id="PRU00464"/>
    </source>
</evidence>
<accession>A0A0G0M1Z0</accession>
<reference evidence="5 6" key="1">
    <citation type="journal article" date="2015" name="Nature">
        <title>rRNA introns, odd ribosomes, and small enigmatic genomes across a large radiation of phyla.</title>
        <authorList>
            <person name="Brown C.T."/>
            <person name="Hug L.A."/>
            <person name="Thomas B.C."/>
            <person name="Sharon I."/>
            <person name="Castelle C.J."/>
            <person name="Singh A."/>
            <person name="Wilkins M.J."/>
            <person name="Williams K.H."/>
            <person name="Banfield J.F."/>
        </authorList>
    </citation>
    <scope>NUCLEOTIDE SEQUENCE [LARGE SCALE GENOMIC DNA]</scope>
</reference>
<dbReference type="GO" id="GO:0003824">
    <property type="term" value="F:catalytic activity"/>
    <property type="evidence" value="ECO:0007669"/>
    <property type="project" value="InterPro"/>
</dbReference>
<feature type="domain" description="HIT" evidence="4">
    <location>
        <begin position="5"/>
        <end position="114"/>
    </location>
</feature>
<dbReference type="AlphaFoldDB" id="A0A0G0M1Z0"/>
<dbReference type="PROSITE" id="PS51084">
    <property type="entry name" value="HIT_2"/>
    <property type="match status" value="1"/>
</dbReference>
<feature type="short sequence motif" description="Histidine triad motif" evidence="2 3">
    <location>
        <begin position="98"/>
        <end position="102"/>
    </location>
</feature>
<dbReference type="PRINTS" id="PR00332">
    <property type="entry name" value="HISTRIAD"/>
</dbReference>
<evidence type="ECO:0000256" key="2">
    <source>
        <dbReference type="PIRSR" id="PIRSR601310-3"/>
    </source>
</evidence>
<gene>
    <name evidence="5" type="ORF">UT18_C0011G0046</name>
</gene>
<sequence>MNDCLFCQIVEGKIPAKKVFESEDILALWDINPVAPVHILIIPKKHIENLFDAKEEDVVTLGHLLMAAKEVAVSQGLLSSGFRLVINNGKGAGQLIPHLHAHVIGGKKLGPKIIA</sequence>
<dbReference type="InterPro" id="IPR001310">
    <property type="entry name" value="Histidine_triad_HIT"/>
</dbReference>
<evidence type="ECO:0000313" key="6">
    <source>
        <dbReference type="Proteomes" id="UP000034207"/>
    </source>
</evidence>
<dbReference type="InterPro" id="IPR011146">
    <property type="entry name" value="HIT-like"/>
</dbReference>
<proteinExistence type="predicted"/>
<name>A0A0G0M1Z0_UNCC2</name>
<dbReference type="CDD" id="cd01276">
    <property type="entry name" value="PKCI_related"/>
    <property type="match status" value="1"/>
</dbReference>
<dbReference type="InterPro" id="IPR036265">
    <property type="entry name" value="HIT-like_sf"/>
</dbReference>